<dbReference type="AlphaFoldDB" id="A0A2S4PNC2"/>
<organism evidence="2 3">
    <name type="scientific">Erysiphe pulchra</name>
    <dbReference type="NCBI Taxonomy" id="225359"/>
    <lineage>
        <taxon>Eukaryota</taxon>
        <taxon>Fungi</taxon>
        <taxon>Dikarya</taxon>
        <taxon>Ascomycota</taxon>
        <taxon>Pezizomycotina</taxon>
        <taxon>Leotiomycetes</taxon>
        <taxon>Erysiphales</taxon>
        <taxon>Erysiphaceae</taxon>
        <taxon>Erysiphe</taxon>
    </lineage>
</organism>
<evidence type="ECO:0000256" key="1">
    <source>
        <dbReference type="SAM" id="MobiDB-lite"/>
    </source>
</evidence>
<dbReference type="Proteomes" id="UP000237438">
    <property type="component" value="Unassembled WGS sequence"/>
</dbReference>
<proteinExistence type="predicted"/>
<comment type="caution">
    <text evidence="2">The sequence shown here is derived from an EMBL/GenBank/DDBJ whole genome shotgun (WGS) entry which is preliminary data.</text>
</comment>
<dbReference type="STRING" id="225359.A0A2S4PNC2"/>
<protein>
    <submittedName>
        <fullName evidence="2">Uncharacterized protein</fullName>
    </submittedName>
</protein>
<dbReference type="OrthoDB" id="5327538at2759"/>
<gene>
    <name evidence="2" type="ORF">EPUL_004135</name>
</gene>
<accession>A0A2S4PNC2</accession>
<feature type="region of interest" description="Disordered" evidence="1">
    <location>
        <begin position="440"/>
        <end position="477"/>
    </location>
</feature>
<sequence length="578" mass="66874">MISKSPSSSNSLGNIWQIDQVRGNIISQLDVYTLSALRLTASEFVEETTPHLFKRARIVFTTRSITRSARQKALSRIGHFIQHFTFVILHSNKNFLPPLINPETGKEVNFLYTPNITMKSKSQRSKYASQELEDILIKQYPPIFHAATNIPAFINLISMMPNLKSFRILCQGTYLNHKYRKNAIDYVLISLRIALERAPLYHLKKLSLCHIHPAGIRNLRHTIGYGCTPSASRRWKKIEELEVTMDSWDFHGDKSSHDHLRILSDFIRSFSPNLKKMSFIWSGENGPCPFFIYSGPQLAYFNAQPKLFRETTSSMSPLPAIPSRPNINFPKLMYFQLNNTTMTKTEVADLILRHHKTVHEFQFHNVLLIDGSSWEEALIPLNLVDERNEWLLFQSRHKTNSNANFFNKSHPPHSEKTFDEVVETIHPIFDKTETSKDLKLPHSSLVLHGEPSHRKRRRKFDRKEKDKQVQSQKMKNSSSCQCCDSHTRLDPNIQGIQRNIEIETKQQELSFDSKKRISTLKKAKQAVLKSLGREFYRESKNERYCQEILNDQCLNSGNGMMFMGQESLSALVPLVLCR</sequence>
<name>A0A2S4PNC2_9PEZI</name>
<evidence type="ECO:0000313" key="3">
    <source>
        <dbReference type="Proteomes" id="UP000237438"/>
    </source>
</evidence>
<evidence type="ECO:0000313" key="2">
    <source>
        <dbReference type="EMBL" id="POS83531.1"/>
    </source>
</evidence>
<dbReference type="EMBL" id="PEDP01001516">
    <property type="protein sequence ID" value="POS83531.1"/>
    <property type="molecule type" value="Genomic_DNA"/>
</dbReference>
<keyword evidence="3" id="KW-1185">Reference proteome</keyword>
<reference evidence="2 3" key="1">
    <citation type="submission" date="2017-10" db="EMBL/GenBank/DDBJ databases">
        <title>Development of genomic resources for the powdery mildew, Erysiphe pulchra.</title>
        <authorList>
            <person name="Wadl P.A."/>
            <person name="Mack B.M."/>
            <person name="Moore G."/>
            <person name="Beltz S.B."/>
        </authorList>
    </citation>
    <scope>NUCLEOTIDE SEQUENCE [LARGE SCALE GENOMIC DNA]</scope>
    <source>
        <strain evidence="2">Cflorida</strain>
    </source>
</reference>